<dbReference type="InterPro" id="IPR036646">
    <property type="entry name" value="PGAM_B_sf"/>
</dbReference>
<organism evidence="11 12">
    <name type="scientific">Escherichia coli</name>
    <dbReference type="NCBI Taxonomy" id="562"/>
    <lineage>
        <taxon>Bacteria</taxon>
        <taxon>Pseudomonadati</taxon>
        <taxon>Pseudomonadota</taxon>
        <taxon>Gammaproteobacteria</taxon>
        <taxon>Enterobacterales</taxon>
        <taxon>Enterobacteriaceae</taxon>
        <taxon>Escherichia</taxon>
    </lineage>
</organism>
<gene>
    <name evidence="11" type="primary">gpmI_2</name>
    <name evidence="11" type="ORF">NCTC9001_03812</name>
</gene>
<dbReference type="AlphaFoldDB" id="A0A484Y379"/>
<feature type="domain" description="BPG-independent PGAM N-terminal" evidence="10">
    <location>
        <begin position="2"/>
        <end position="100"/>
    </location>
</feature>
<dbReference type="EC" id="5.4.2.12" evidence="5"/>
<dbReference type="GO" id="GO:0030145">
    <property type="term" value="F:manganese ion binding"/>
    <property type="evidence" value="ECO:0007669"/>
    <property type="project" value="InterPro"/>
</dbReference>
<dbReference type="GO" id="GO:0006096">
    <property type="term" value="P:glycolytic process"/>
    <property type="evidence" value="ECO:0007669"/>
    <property type="project" value="UniProtKB-UniPathway"/>
</dbReference>
<evidence type="ECO:0000256" key="4">
    <source>
        <dbReference type="ARBA" id="ARBA00008819"/>
    </source>
</evidence>
<comment type="similarity">
    <text evidence="4">Belongs to the BPG-independent phosphoglycerate mutase family.</text>
</comment>
<name>A0A484Y379_ECOLX</name>
<comment type="pathway">
    <text evidence="3">Carbohydrate degradation; glycolysis; pyruvate from D-glyceraldehyde 3-phosphate: step 3/5.</text>
</comment>
<dbReference type="Pfam" id="PF06415">
    <property type="entry name" value="iPGM_N"/>
    <property type="match status" value="1"/>
</dbReference>
<dbReference type="PANTHER" id="PTHR31637">
    <property type="entry name" value="2,3-BISPHOSPHOGLYCERATE-INDEPENDENT PHOSPHOGLYCERATE MUTASE"/>
    <property type="match status" value="1"/>
</dbReference>
<evidence type="ECO:0000256" key="3">
    <source>
        <dbReference type="ARBA" id="ARBA00004798"/>
    </source>
</evidence>
<comment type="catalytic activity">
    <reaction evidence="1">
        <text>(2R)-2-phosphoglycerate = (2R)-3-phosphoglycerate</text>
        <dbReference type="Rhea" id="RHEA:15901"/>
        <dbReference type="ChEBI" id="CHEBI:58272"/>
        <dbReference type="ChEBI" id="CHEBI:58289"/>
        <dbReference type="EC" id="5.4.2.12"/>
    </reaction>
</comment>
<evidence type="ECO:0000256" key="2">
    <source>
        <dbReference type="ARBA" id="ARBA00001936"/>
    </source>
</evidence>
<sequence length="148" mass="16229">MKKAYDLLTLAQGEFQADTAVAGLQAAYARDENDEFVKATVIRAEGQPDAAMEDGDALIFMNFRADRAREITRAFVNADFDGFARKKVVNVDFVMLTEYAADIKTAVAYPPASLVNTFGEWMAKTTKLSCVFPKPKNMPTLLSSSTVA</sequence>
<keyword evidence="8" id="KW-0464">Manganese</keyword>
<dbReference type="Gene3D" id="3.40.1450.10">
    <property type="entry name" value="BPG-independent phosphoglycerate mutase, domain B"/>
    <property type="match status" value="1"/>
</dbReference>
<evidence type="ECO:0000256" key="1">
    <source>
        <dbReference type="ARBA" id="ARBA00000370"/>
    </source>
</evidence>
<dbReference type="EMBL" id="CAADIS010000005">
    <property type="protein sequence ID" value="VFS30551.1"/>
    <property type="molecule type" value="Genomic_DNA"/>
</dbReference>
<dbReference type="GO" id="GO:0006007">
    <property type="term" value="P:glucose catabolic process"/>
    <property type="evidence" value="ECO:0007669"/>
    <property type="project" value="InterPro"/>
</dbReference>
<comment type="cofactor">
    <cofactor evidence="2">
        <name>Mn(2+)</name>
        <dbReference type="ChEBI" id="CHEBI:29035"/>
    </cofactor>
</comment>
<accession>A0A484Y379</accession>
<protein>
    <recommendedName>
        <fullName evidence="5">phosphoglycerate mutase (2,3-diphosphoglycerate-independent)</fullName>
        <ecNumber evidence="5">5.4.2.12</ecNumber>
    </recommendedName>
</protein>
<reference evidence="11 12" key="1">
    <citation type="submission" date="2019-03" db="EMBL/GenBank/DDBJ databases">
        <authorList>
            <consortium name="Pathogen Informatics"/>
        </authorList>
    </citation>
    <scope>NUCLEOTIDE SEQUENCE [LARGE SCALE GENOMIC DNA]</scope>
    <source>
        <strain evidence="11 12">NCTC9001</strain>
    </source>
</reference>
<evidence type="ECO:0000256" key="9">
    <source>
        <dbReference type="ARBA" id="ARBA00023235"/>
    </source>
</evidence>
<proteinExistence type="inferred from homology"/>
<keyword evidence="9 11" id="KW-0413">Isomerase</keyword>
<dbReference type="Proteomes" id="UP000372890">
    <property type="component" value="Unassembled WGS sequence"/>
</dbReference>
<evidence type="ECO:0000256" key="6">
    <source>
        <dbReference type="ARBA" id="ARBA00022723"/>
    </source>
</evidence>
<dbReference type="InterPro" id="IPR005995">
    <property type="entry name" value="Pgm_bpd_ind"/>
</dbReference>
<dbReference type="GO" id="GO:0004619">
    <property type="term" value="F:phosphoglycerate mutase activity"/>
    <property type="evidence" value="ECO:0007669"/>
    <property type="project" value="UniProtKB-EC"/>
</dbReference>
<evidence type="ECO:0000256" key="7">
    <source>
        <dbReference type="ARBA" id="ARBA00023152"/>
    </source>
</evidence>
<dbReference type="SUPFAM" id="SSF64158">
    <property type="entry name" value="2,3-Bisphosphoglycerate-independent phosphoglycerate mutase, substrate-binding domain"/>
    <property type="match status" value="1"/>
</dbReference>
<evidence type="ECO:0000256" key="5">
    <source>
        <dbReference type="ARBA" id="ARBA00012026"/>
    </source>
</evidence>
<keyword evidence="7" id="KW-0324">Glycolysis</keyword>
<evidence type="ECO:0000313" key="11">
    <source>
        <dbReference type="EMBL" id="VFS30551.1"/>
    </source>
</evidence>
<dbReference type="InterPro" id="IPR011258">
    <property type="entry name" value="BPG-indep_PGM_N"/>
</dbReference>
<keyword evidence="6" id="KW-0479">Metal-binding</keyword>
<evidence type="ECO:0000259" key="10">
    <source>
        <dbReference type="Pfam" id="PF06415"/>
    </source>
</evidence>
<evidence type="ECO:0000256" key="8">
    <source>
        <dbReference type="ARBA" id="ARBA00023211"/>
    </source>
</evidence>
<dbReference type="GO" id="GO:0005829">
    <property type="term" value="C:cytosol"/>
    <property type="evidence" value="ECO:0007669"/>
    <property type="project" value="TreeGrafter"/>
</dbReference>
<dbReference type="UniPathway" id="UPA00109">
    <property type="reaction ID" value="UER00186"/>
</dbReference>
<dbReference type="PANTHER" id="PTHR31637:SF0">
    <property type="entry name" value="2,3-BISPHOSPHOGLYCERATE-INDEPENDENT PHOSPHOGLYCERATE MUTASE"/>
    <property type="match status" value="1"/>
</dbReference>
<evidence type="ECO:0000313" key="12">
    <source>
        <dbReference type="Proteomes" id="UP000372890"/>
    </source>
</evidence>